<dbReference type="PANTHER" id="PTHR24291:SF189">
    <property type="entry name" value="CYTOCHROME P450 4C3-RELATED"/>
    <property type="match status" value="1"/>
</dbReference>
<evidence type="ECO:0000256" key="10">
    <source>
        <dbReference type="ARBA" id="ARBA00023002"/>
    </source>
</evidence>
<accession>A0A9N9S0R5</accession>
<evidence type="ECO:0008006" key="18">
    <source>
        <dbReference type="Google" id="ProtNLM"/>
    </source>
</evidence>
<evidence type="ECO:0000313" key="16">
    <source>
        <dbReference type="EMBL" id="CAG9806069.1"/>
    </source>
</evidence>
<dbReference type="SUPFAM" id="SSF48264">
    <property type="entry name" value="Cytochrome P450"/>
    <property type="match status" value="1"/>
</dbReference>
<dbReference type="GO" id="GO:0016705">
    <property type="term" value="F:oxidoreductase activity, acting on paired donors, with incorporation or reduction of molecular oxygen"/>
    <property type="evidence" value="ECO:0007669"/>
    <property type="project" value="InterPro"/>
</dbReference>
<dbReference type="InterPro" id="IPR001128">
    <property type="entry name" value="Cyt_P450"/>
</dbReference>
<dbReference type="GO" id="GO:0020037">
    <property type="term" value="F:heme binding"/>
    <property type="evidence" value="ECO:0007669"/>
    <property type="project" value="InterPro"/>
</dbReference>
<dbReference type="Pfam" id="PF00067">
    <property type="entry name" value="p450"/>
    <property type="match status" value="2"/>
</dbReference>
<keyword evidence="17" id="KW-1185">Reference proteome</keyword>
<keyword evidence="11 14" id="KW-0408">Iron</keyword>
<dbReference type="Proteomes" id="UP001153620">
    <property type="component" value="Chromosome 2"/>
</dbReference>
<dbReference type="OrthoDB" id="1470350at2759"/>
<evidence type="ECO:0000256" key="14">
    <source>
        <dbReference type="PIRSR" id="PIRSR602401-1"/>
    </source>
</evidence>
<evidence type="ECO:0000256" key="8">
    <source>
        <dbReference type="ARBA" id="ARBA00022824"/>
    </source>
</evidence>
<keyword evidence="6 14" id="KW-0349">Heme</keyword>
<dbReference type="PROSITE" id="PS00086">
    <property type="entry name" value="CYTOCHROME_P450"/>
    <property type="match status" value="1"/>
</dbReference>
<dbReference type="EMBL" id="OU895878">
    <property type="protein sequence ID" value="CAG9806069.1"/>
    <property type="molecule type" value="Genomic_DNA"/>
</dbReference>
<proteinExistence type="inferred from homology"/>
<keyword evidence="10 15" id="KW-0560">Oxidoreductase</keyword>
<evidence type="ECO:0000256" key="11">
    <source>
        <dbReference type="ARBA" id="ARBA00023004"/>
    </source>
</evidence>
<dbReference type="PRINTS" id="PR00463">
    <property type="entry name" value="EP450I"/>
</dbReference>
<evidence type="ECO:0000256" key="7">
    <source>
        <dbReference type="ARBA" id="ARBA00022723"/>
    </source>
</evidence>
<name>A0A9N9S0R5_9DIPT</name>
<dbReference type="Gene3D" id="1.10.630.10">
    <property type="entry name" value="Cytochrome P450"/>
    <property type="match status" value="1"/>
</dbReference>
<dbReference type="InterPro" id="IPR036396">
    <property type="entry name" value="Cyt_P450_sf"/>
</dbReference>
<evidence type="ECO:0000256" key="5">
    <source>
        <dbReference type="ARBA" id="ARBA00010617"/>
    </source>
</evidence>
<evidence type="ECO:0000256" key="4">
    <source>
        <dbReference type="ARBA" id="ARBA00004406"/>
    </source>
</evidence>
<dbReference type="PRINTS" id="PR00385">
    <property type="entry name" value="P450"/>
</dbReference>
<comment type="subcellular location">
    <subcellularLocation>
        <location evidence="4">Endoplasmic reticulum membrane</location>
        <topology evidence="4">Peripheral membrane protein</topology>
    </subcellularLocation>
    <subcellularLocation>
        <location evidence="3">Microsome membrane</location>
        <topology evidence="3">Peripheral membrane protein</topology>
    </subcellularLocation>
</comment>
<evidence type="ECO:0000256" key="2">
    <source>
        <dbReference type="ARBA" id="ARBA00003690"/>
    </source>
</evidence>
<gene>
    <name evidence="16" type="ORF">CHIRRI_LOCUS8934</name>
</gene>
<reference evidence="16" key="2">
    <citation type="submission" date="2022-10" db="EMBL/GenBank/DDBJ databases">
        <authorList>
            <consortium name="ENA_rothamsted_submissions"/>
            <consortium name="culmorum"/>
            <person name="King R."/>
        </authorList>
    </citation>
    <scope>NUCLEOTIDE SEQUENCE</scope>
</reference>
<comment type="similarity">
    <text evidence="5 15">Belongs to the cytochrome P450 family.</text>
</comment>
<comment type="cofactor">
    <cofactor evidence="1 14">
        <name>heme</name>
        <dbReference type="ChEBI" id="CHEBI:30413"/>
    </cofactor>
</comment>
<evidence type="ECO:0000256" key="15">
    <source>
        <dbReference type="RuleBase" id="RU000461"/>
    </source>
</evidence>
<evidence type="ECO:0000256" key="6">
    <source>
        <dbReference type="ARBA" id="ARBA00022617"/>
    </source>
</evidence>
<dbReference type="GO" id="GO:0005789">
    <property type="term" value="C:endoplasmic reticulum membrane"/>
    <property type="evidence" value="ECO:0007669"/>
    <property type="project" value="UniProtKB-SubCell"/>
</dbReference>
<sequence length="540" mass="62619">MIIAVFLTTVLIVFLIQWYYERKKYYKFADLIPSAKNYGILGHGPHFLGKNDEGRFKLLHDLCLKYNHLIKLWLGPAILWVLVNDPKSIQKVLLSPVCLEKPFFYKFLRLDSGLISAKYDVWKIHRKSLNYSFNLRILQTFIPIFIENAQKLVNDLAVNIGKTKEFDMLAYTSKSALNMICGTSFGLDIKNITMGDDVFHALEKLNRAISARSQSFFLYSEPIYRMSKYYRDEMESRNVCYSSADMIIKVKRKALEDEESADNNDHEHNVDTDELYRESLERFPQLRSLKKEDVIDQIKASLQKKVTQAGDEDMPTRKIFIDHVICNDTKFTDNEIRDHVYTVVAAGSETTALQTAHTIMLLATHPEIQERVVAEIKDVFFSDAVEVNYDNLVKLEYLERVVKESLRLCPVVPVIGRETQAPIKIDDDIEIPAGITLLINFYTLHRRPDIWGDDAEEFNPDHFLPEHVEKRHPYSFLPFSGGQRNCIGYRYAMIALKTLLVHLLTAYKFSSSMTYKDLRFKTDINLKLCTKHLVSIEPRN</sequence>
<reference evidence="16" key="1">
    <citation type="submission" date="2022-01" db="EMBL/GenBank/DDBJ databases">
        <authorList>
            <person name="King R."/>
        </authorList>
    </citation>
    <scope>NUCLEOTIDE SEQUENCE</scope>
</reference>
<keyword evidence="9" id="KW-0492">Microsome</keyword>
<dbReference type="AlphaFoldDB" id="A0A9N9S0R5"/>
<evidence type="ECO:0000256" key="1">
    <source>
        <dbReference type="ARBA" id="ARBA00001971"/>
    </source>
</evidence>
<evidence type="ECO:0000256" key="3">
    <source>
        <dbReference type="ARBA" id="ARBA00004174"/>
    </source>
</evidence>
<dbReference type="GO" id="GO:0004497">
    <property type="term" value="F:monooxygenase activity"/>
    <property type="evidence" value="ECO:0007669"/>
    <property type="project" value="UniProtKB-KW"/>
</dbReference>
<evidence type="ECO:0000256" key="12">
    <source>
        <dbReference type="ARBA" id="ARBA00023033"/>
    </source>
</evidence>
<dbReference type="PANTHER" id="PTHR24291">
    <property type="entry name" value="CYTOCHROME P450 FAMILY 4"/>
    <property type="match status" value="1"/>
</dbReference>
<dbReference type="InterPro" id="IPR017972">
    <property type="entry name" value="Cyt_P450_CS"/>
</dbReference>
<comment type="function">
    <text evidence="2">May be involved in the metabolism of insect hormones and in the breakdown of synthetic insecticides.</text>
</comment>
<keyword evidence="13" id="KW-0472">Membrane</keyword>
<organism evidence="16 17">
    <name type="scientific">Chironomus riparius</name>
    <dbReference type="NCBI Taxonomy" id="315576"/>
    <lineage>
        <taxon>Eukaryota</taxon>
        <taxon>Metazoa</taxon>
        <taxon>Ecdysozoa</taxon>
        <taxon>Arthropoda</taxon>
        <taxon>Hexapoda</taxon>
        <taxon>Insecta</taxon>
        <taxon>Pterygota</taxon>
        <taxon>Neoptera</taxon>
        <taxon>Endopterygota</taxon>
        <taxon>Diptera</taxon>
        <taxon>Nematocera</taxon>
        <taxon>Chironomoidea</taxon>
        <taxon>Chironomidae</taxon>
        <taxon>Chironominae</taxon>
        <taxon>Chironomus</taxon>
    </lineage>
</organism>
<protein>
    <recommendedName>
        <fullName evidence="18">Cytochrome P450</fullName>
    </recommendedName>
</protein>
<dbReference type="InterPro" id="IPR050196">
    <property type="entry name" value="Cytochrome_P450_Monoox"/>
</dbReference>
<keyword evidence="7 14" id="KW-0479">Metal-binding</keyword>
<evidence type="ECO:0000256" key="13">
    <source>
        <dbReference type="ARBA" id="ARBA00023136"/>
    </source>
</evidence>
<dbReference type="GO" id="GO:0005506">
    <property type="term" value="F:iron ion binding"/>
    <property type="evidence" value="ECO:0007669"/>
    <property type="project" value="InterPro"/>
</dbReference>
<feature type="binding site" description="axial binding residue" evidence="14">
    <location>
        <position position="486"/>
    </location>
    <ligand>
        <name>heme</name>
        <dbReference type="ChEBI" id="CHEBI:30413"/>
    </ligand>
    <ligandPart>
        <name>Fe</name>
        <dbReference type="ChEBI" id="CHEBI:18248"/>
    </ligandPart>
</feature>
<keyword evidence="8" id="KW-0256">Endoplasmic reticulum</keyword>
<dbReference type="InterPro" id="IPR002401">
    <property type="entry name" value="Cyt_P450_E_grp-I"/>
</dbReference>
<evidence type="ECO:0000256" key="9">
    <source>
        <dbReference type="ARBA" id="ARBA00022848"/>
    </source>
</evidence>
<keyword evidence="12 15" id="KW-0503">Monooxygenase</keyword>
<evidence type="ECO:0000313" key="17">
    <source>
        <dbReference type="Proteomes" id="UP001153620"/>
    </source>
</evidence>